<comment type="catalytic activity">
    <reaction evidence="1">
        <text>ATP + protein L-histidine = ADP + protein N-phospho-L-histidine.</text>
        <dbReference type="EC" id="2.7.13.3"/>
    </reaction>
</comment>
<dbReference type="SMART" id="SM00448">
    <property type="entry name" value="REC"/>
    <property type="match status" value="1"/>
</dbReference>
<dbReference type="InterPro" id="IPR036097">
    <property type="entry name" value="HisK_dim/P_sf"/>
</dbReference>
<evidence type="ECO:0000259" key="6">
    <source>
        <dbReference type="PROSITE" id="PS50110"/>
    </source>
</evidence>
<dbReference type="Gene3D" id="1.10.287.130">
    <property type="match status" value="1"/>
</dbReference>
<accession>A0A328AAM8</accession>
<dbReference type="SUPFAM" id="SSF55785">
    <property type="entry name" value="PYP-like sensor domain (PAS domain)"/>
    <property type="match status" value="1"/>
</dbReference>
<organism evidence="8 9">
    <name type="scientific">Phenylobacterium soli</name>
    <dbReference type="NCBI Taxonomy" id="2170551"/>
    <lineage>
        <taxon>Bacteria</taxon>
        <taxon>Pseudomonadati</taxon>
        <taxon>Pseudomonadota</taxon>
        <taxon>Alphaproteobacteria</taxon>
        <taxon>Caulobacterales</taxon>
        <taxon>Caulobacteraceae</taxon>
        <taxon>Phenylobacterium</taxon>
    </lineage>
</organism>
<keyword evidence="3 4" id="KW-0597">Phosphoprotein</keyword>
<evidence type="ECO:0000259" key="7">
    <source>
        <dbReference type="PROSITE" id="PS50112"/>
    </source>
</evidence>
<dbReference type="SUPFAM" id="SSF47384">
    <property type="entry name" value="Homodimeric domain of signal transducing histidine kinase"/>
    <property type="match status" value="1"/>
</dbReference>
<evidence type="ECO:0000256" key="1">
    <source>
        <dbReference type="ARBA" id="ARBA00000085"/>
    </source>
</evidence>
<dbReference type="GO" id="GO:0000155">
    <property type="term" value="F:phosphorelay sensor kinase activity"/>
    <property type="evidence" value="ECO:0007669"/>
    <property type="project" value="InterPro"/>
</dbReference>
<feature type="modified residue" description="4-aspartylphosphate" evidence="4">
    <location>
        <position position="312"/>
    </location>
</feature>
<evidence type="ECO:0000256" key="5">
    <source>
        <dbReference type="SAM" id="Coils"/>
    </source>
</evidence>
<evidence type="ECO:0000256" key="4">
    <source>
        <dbReference type="PROSITE-ProRule" id="PRU00169"/>
    </source>
</evidence>
<dbReference type="PANTHER" id="PTHR45339:SF5">
    <property type="entry name" value="HISTIDINE KINASE"/>
    <property type="match status" value="1"/>
</dbReference>
<reference evidence="9" key="1">
    <citation type="submission" date="2018-05" db="EMBL/GenBank/DDBJ databases">
        <authorList>
            <person name="Li X."/>
        </authorList>
    </citation>
    <scope>NUCLEOTIDE SEQUENCE [LARGE SCALE GENOMIC DNA]</scope>
    <source>
        <strain evidence="9">LX32</strain>
    </source>
</reference>
<dbReference type="Pfam" id="PF00072">
    <property type="entry name" value="Response_reg"/>
    <property type="match status" value="1"/>
</dbReference>
<dbReference type="PROSITE" id="PS50112">
    <property type="entry name" value="PAS"/>
    <property type="match status" value="1"/>
</dbReference>
<dbReference type="PROSITE" id="PS50110">
    <property type="entry name" value="RESPONSE_REGULATORY"/>
    <property type="match status" value="1"/>
</dbReference>
<evidence type="ECO:0000256" key="2">
    <source>
        <dbReference type="ARBA" id="ARBA00012438"/>
    </source>
</evidence>
<sequence>MGPMIGGGFLGGLRAGWRRLVRRLARAALLDAEHEARIARDRLRDAIEAIPEGVVFLDAEGRYILWNQRYAEIYHRSADLFRPGLPLVETLREGVRRGDYPDAVGREEEWLADRAAKLVQATGERHEQQVADGRWLLIEDRRTREGGIIGLRVDITQMKRQAQALEQALAHAEAANRAKAEFLADMSHELRTPLNGVLGLAQALEATALDARQNELVADIRASAAQLDRLVTGLLDYRDAELAAEGRARDVQSATHAAAPELRILAADDNPTNRKVIELMLAAAGVHVVTVEDGAAAVEAWRAADFDAILMDLRMPVMDGLSAIRAIRAEEREAARPRTPILVLSANTSAADRRASAEAGADGHLGKPLKVEEVIAAVQAAVAPPPEAPI</sequence>
<evidence type="ECO:0000313" key="9">
    <source>
        <dbReference type="Proteomes" id="UP000249254"/>
    </source>
</evidence>
<dbReference type="CDD" id="cd00130">
    <property type="entry name" value="PAS"/>
    <property type="match status" value="1"/>
</dbReference>
<dbReference type="Gene3D" id="3.40.50.2300">
    <property type="match status" value="1"/>
</dbReference>
<dbReference type="EMBL" id="QFYQ01000002">
    <property type="protein sequence ID" value="RAK51635.1"/>
    <property type="molecule type" value="Genomic_DNA"/>
</dbReference>
<dbReference type="OrthoDB" id="9801651at2"/>
<dbReference type="CDD" id="cd00082">
    <property type="entry name" value="HisKA"/>
    <property type="match status" value="1"/>
</dbReference>
<dbReference type="Proteomes" id="UP000249254">
    <property type="component" value="Unassembled WGS sequence"/>
</dbReference>
<dbReference type="InterPro" id="IPR000014">
    <property type="entry name" value="PAS"/>
</dbReference>
<protein>
    <recommendedName>
        <fullName evidence="2">histidine kinase</fullName>
        <ecNumber evidence="2">2.7.13.3</ecNumber>
    </recommendedName>
</protein>
<keyword evidence="5" id="KW-0175">Coiled coil</keyword>
<dbReference type="InterPro" id="IPR003661">
    <property type="entry name" value="HisK_dim/P_dom"/>
</dbReference>
<comment type="caution">
    <text evidence="8">The sequence shown here is derived from an EMBL/GenBank/DDBJ whole genome shotgun (WGS) entry which is preliminary data.</text>
</comment>
<gene>
    <name evidence="8" type="ORF">DJ017_17520</name>
</gene>
<dbReference type="PANTHER" id="PTHR45339">
    <property type="entry name" value="HYBRID SIGNAL TRANSDUCTION HISTIDINE KINASE J"/>
    <property type="match status" value="1"/>
</dbReference>
<feature type="domain" description="PAS" evidence="7">
    <location>
        <begin position="39"/>
        <end position="74"/>
    </location>
</feature>
<keyword evidence="9" id="KW-1185">Reference proteome</keyword>
<feature type="domain" description="Response regulatory" evidence="6">
    <location>
        <begin position="263"/>
        <end position="382"/>
    </location>
</feature>
<dbReference type="InterPro" id="IPR001789">
    <property type="entry name" value="Sig_transdc_resp-reg_receiver"/>
</dbReference>
<dbReference type="InterPro" id="IPR011006">
    <property type="entry name" value="CheY-like_superfamily"/>
</dbReference>
<evidence type="ECO:0000256" key="3">
    <source>
        <dbReference type="ARBA" id="ARBA00022553"/>
    </source>
</evidence>
<name>A0A328AAM8_9CAUL</name>
<dbReference type="AlphaFoldDB" id="A0A328AAM8"/>
<feature type="coiled-coil region" evidence="5">
    <location>
        <begin position="148"/>
        <end position="175"/>
    </location>
</feature>
<dbReference type="Gene3D" id="3.30.450.20">
    <property type="entry name" value="PAS domain"/>
    <property type="match status" value="1"/>
</dbReference>
<dbReference type="SMART" id="SM00388">
    <property type="entry name" value="HisKA"/>
    <property type="match status" value="1"/>
</dbReference>
<proteinExistence type="predicted"/>
<dbReference type="CDD" id="cd17546">
    <property type="entry name" value="REC_hyHK_CKI1_RcsC-like"/>
    <property type="match status" value="1"/>
</dbReference>
<dbReference type="EC" id="2.7.13.3" evidence="2"/>
<dbReference type="SUPFAM" id="SSF52172">
    <property type="entry name" value="CheY-like"/>
    <property type="match status" value="1"/>
</dbReference>
<dbReference type="Pfam" id="PF00512">
    <property type="entry name" value="HisKA"/>
    <property type="match status" value="1"/>
</dbReference>
<dbReference type="InterPro" id="IPR035965">
    <property type="entry name" value="PAS-like_dom_sf"/>
</dbReference>
<evidence type="ECO:0000313" key="8">
    <source>
        <dbReference type="EMBL" id="RAK51635.1"/>
    </source>
</evidence>
<dbReference type="Pfam" id="PF12860">
    <property type="entry name" value="PAS_7"/>
    <property type="match status" value="1"/>
</dbReference>